<keyword evidence="3" id="KW-1185">Reference proteome</keyword>
<evidence type="ECO:0000256" key="1">
    <source>
        <dbReference type="SAM" id="MobiDB-lite"/>
    </source>
</evidence>
<accession>A0A918D714</accession>
<protein>
    <recommendedName>
        <fullName evidence="4">Glycosyl hydrolase</fullName>
    </recommendedName>
</protein>
<sequence>MVRPPLAAQNSGIDHKKVPQGFQGEQHMRVNKKVAATASALMMTTGLLAMAGSSTASAADGCNNNNGRTVQEVIGARGQGIELRVNGAGDGTCAWGRIVVGAVGMHVWVDRSSDGGRTWEPQLGWREIESGGSVWTEAWRDRNGQLMRACGDSGYNTTIHCTKWY</sequence>
<dbReference type="Proteomes" id="UP000600365">
    <property type="component" value="Unassembled WGS sequence"/>
</dbReference>
<dbReference type="EMBL" id="BMMM01000010">
    <property type="protein sequence ID" value="GGN73763.1"/>
    <property type="molecule type" value="Genomic_DNA"/>
</dbReference>
<evidence type="ECO:0008006" key="4">
    <source>
        <dbReference type="Google" id="ProtNLM"/>
    </source>
</evidence>
<feature type="region of interest" description="Disordered" evidence="1">
    <location>
        <begin position="1"/>
        <end position="22"/>
    </location>
</feature>
<proteinExistence type="predicted"/>
<comment type="caution">
    <text evidence="2">The sequence shown here is derived from an EMBL/GenBank/DDBJ whole genome shotgun (WGS) entry which is preliminary data.</text>
</comment>
<reference evidence="2 3" key="1">
    <citation type="journal article" date="2014" name="Int. J. Syst. Evol. Microbiol.">
        <title>Complete genome sequence of Corynebacterium casei LMG S-19264T (=DSM 44701T), isolated from a smear-ripened cheese.</title>
        <authorList>
            <consortium name="US DOE Joint Genome Institute (JGI-PGF)"/>
            <person name="Walter F."/>
            <person name="Albersmeier A."/>
            <person name="Kalinowski J."/>
            <person name="Ruckert C."/>
        </authorList>
    </citation>
    <scope>NUCLEOTIDE SEQUENCE [LARGE SCALE GENOMIC DNA]</scope>
    <source>
        <strain evidence="2 3">CGMCC 4.7111</strain>
    </source>
</reference>
<name>A0A918D714_9ACTN</name>
<organism evidence="2 3">
    <name type="scientific">Streptomyces albiflavescens</name>
    <dbReference type="NCBI Taxonomy" id="1623582"/>
    <lineage>
        <taxon>Bacteria</taxon>
        <taxon>Bacillati</taxon>
        <taxon>Actinomycetota</taxon>
        <taxon>Actinomycetes</taxon>
        <taxon>Kitasatosporales</taxon>
        <taxon>Streptomycetaceae</taxon>
        <taxon>Streptomyces</taxon>
    </lineage>
</organism>
<dbReference type="AlphaFoldDB" id="A0A918D714"/>
<evidence type="ECO:0000313" key="3">
    <source>
        <dbReference type="Proteomes" id="UP000600365"/>
    </source>
</evidence>
<evidence type="ECO:0000313" key="2">
    <source>
        <dbReference type="EMBL" id="GGN73763.1"/>
    </source>
</evidence>
<gene>
    <name evidence="2" type="ORF">GCM10011579_052200</name>
</gene>